<dbReference type="OrthoDB" id="19765at10239"/>
<dbReference type="Proteomes" id="UP000030203">
    <property type="component" value="Segment"/>
</dbReference>
<dbReference type="RefSeq" id="YP_009145664.1">
    <property type="nucleotide sequence ID" value="NC_027293.1"/>
</dbReference>
<evidence type="ECO:0000313" key="2">
    <source>
        <dbReference type="Proteomes" id="UP000030203"/>
    </source>
</evidence>
<organism evidence="1 2">
    <name type="scientific">Citrobacter phage Moogle</name>
    <dbReference type="NCBI Taxonomy" id="1540094"/>
    <lineage>
        <taxon>Viruses</taxon>
        <taxon>Duplodnaviria</taxon>
        <taxon>Heunggongvirae</taxon>
        <taxon>Uroviricota</taxon>
        <taxon>Caudoviricetes</taxon>
        <taxon>Andersonviridae</taxon>
        <taxon>Ounavirinae</taxon>
        <taxon>Mooglevirus</taxon>
        <taxon>Mooglevirus moogle</taxon>
    </lineage>
</organism>
<name>A0A0A0RVL7_9CAUD</name>
<evidence type="ECO:0000313" key="1">
    <source>
        <dbReference type="EMBL" id="AIW03758.1"/>
    </source>
</evidence>
<sequence>MSKTKKLTAEEIKSGIELGVDKFDEPLHFGDFVMYTQDCKGRSDICFGRVVCKVRGNFSIARIDDNIYEKLDRIMGEYCGHWFCNAMSKGSITKVSQKFYELWESKKIFNI</sequence>
<gene>
    <name evidence="1" type="ORF">CPT_Moogle21</name>
</gene>
<protein>
    <recommendedName>
        <fullName evidence="3">Phage protein</fullName>
    </recommendedName>
</protein>
<keyword evidence="2" id="KW-1185">Reference proteome</keyword>
<reference evidence="1 2" key="1">
    <citation type="journal article" date="2015" name="Genome Announc.">
        <title>Complete Genome Sequence of Citrobacter freundii Myophage Moogle.</title>
        <authorList>
            <person name="Nguyen Q.T."/>
            <person name="Luna A.J."/>
            <person name="Hernandez A.C."/>
            <person name="Kuty Everett G.F."/>
        </authorList>
    </citation>
    <scope>NUCLEOTIDE SEQUENCE [LARGE SCALE GENOMIC DNA]</scope>
</reference>
<dbReference type="EMBL" id="KM236239">
    <property type="protein sequence ID" value="AIW03758.1"/>
    <property type="molecule type" value="Genomic_DNA"/>
</dbReference>
<evidence type="ECO:0008006" key="3">
    <source>
        <dbReference type="Google" id="ProtNLM"/>
    </source>
</evidence>
<accession>A0A0A0RVL7</accession>
<proteinExistence type="predicted"/>
<dbReference type="KEGG" id="vg:24573960"/>
<dbReference type="GeneID" id="24573960"/>